<dbReference type="Pfam" id="PF12802">
    <property type="entry name" value="MarR_2"/>
    <property type="match status" value="1"/>
</dbReference>
<proteinExistence type="predicted"/>
<evidence type="ECO:0000259" key="1">
    <source>
        <dbReference type="PROSITE" id="PS50995"/>
    </source>
</evidence>
<feature type="domain" description="HTH marR-type" evidence="1">
    <location>
        <begin position="5"/>
        <end position="123"/>
    </location>
</feature>
<dbReference type="Proteomes" id="UP000515871">
    <property type="component" value="Chromosome"/>
</dbReference>
<evidence type="ECO:0000313" key="3">
    <source>
        <dbReference type="Proteomes" id="UP000515871"/>
    </source>
</evidence>
<dbReference type="PROSITE" id="PS50995">
    <property type="entry name" value="HTH_MARR_2"/>
    <property type="match status" value="1"/>
</dbReference>
<evidence type="ECO:0000313" key="2">
    <source>
        <dbReference type="EMBL" id="QNL93592.1"/>
    </source>
</evidence>
<name>A0ABX6SQQ5_9ACTN</name>
<dbReference type="EMBL" id="CP060587">
    <property type="protein sequence ID" value="QNL93592.1"/>
    <property type="molecule type" value="Genomic_DNA"/>
</dbReference>
<organism evidence="2 3">
    <name type="scientific">Aeromicrobium senzhongii</name>
    <dbReference type="NCBI Taxonomy" id="2663859"/>
    <lineage>
        <taxon>Bacteria</taxon>
        <taxon>Bacillati</taxon>
        <taxon>Actinomycetota</taxon>
        <taxon>Actinomycetes</taxon>
        <taxon>Propionibacteriales</taxon>
        <taxon>Nocardioidaceae</taxon>
        <taxon>Aeromicrobium</taxon>
    </lineage>
</organism>
<dbReference type="PANTHER" id="PTHR33164">
    <property type="entry name" value="TRANSCRIPTIONAL REGULATOR, MARR FAMILY"/>
    <property type="match status" value="1"/>
</dbReference>
<dbReference type="InterPro" id="IPR000835">
    <property type="entry name" value="HTH_MarR-typ"/>
</dbReference>
<protein>
    <submittedName>
        <fullName evidence="2">MarR family transcriptional regulator</fullName>
    </submittedName>
</protein>
<dbReference type="PANTHER" id="PTHR33164:SF43">
    <property type="entry name" value="HTH-TYPE TRANSCRIPTIONAL REPRESSOR YETL"/>
    <property type="match status" value="1"/>
</dbReference>
<dbReference type="Gene3D" id="1.10.10.10">
    <property type="entry name" value="Winged helix-like DNA-binding domain superfamily/Winged helix DNA-binding domain"/>
    <property type="match status" value="1"/>
</dbReference>
<sequence length="123" mass="13452">MLHHPTGATLRLKHAEAALRRAVHPVLSEQAVTFEQWQVLAALREQPGLRMTDLAELAVLPAASLTRHVDHLVEHALVIRRIDPADKRRAVVALSGLGEQVAARVHEIETAVADELNVPAPQP</sequence>
<keyword evidence="3" id="KW-1185">Reference proteome</keyword>
<reference evidence="2 3" key="1">
    <citation type="submission" date="2020-08" db="EMBL/GenBank/DDBJ databases">
        <title>Novel species in genus Aeromicrobium.</title>
        <authorList>
            <person name="Zhang G."/>
        </authorList>
    </citation>
    <scope>NUCLEOTIDE SEQUENCE [LARGE SCALE GENOMIC DNA]</scope>
    <source>
        <strain evidence="3">zg-629</strain>
    </source>
</reference>
<dbReference type="InterPro" id="IPR039422">
    <property type="entry name" value="MarR/SlyA-like"/>
</dbReference>
<dbReference type="InterPro" id="IPR036390">
    <property type="entry name" value="WH_DNA-bd_sf"/>
</dbReference>
<dbReference type="InterPro" id="IPR036388">
    <property type="entry name" value="WH-like_DNA-bd_sf"/>
</dbReference>
<dbReference type="SUPFAM" id="SSF46785">
    <property type="entry name" value="Winged helix' DNA-binding domain"/>
    <property type="match status" value="1"/>
</dbReference>
<gene>
    <name evidence="2" type="ORF">H9L21_10765</name>
</gene>
<dbReference type="SMART" id="SM00347">
    <property type="entry name" value="HTH_MARR"/>
    <property type="match status" value="1"/>
</dbReference>
<accession>A0ABX6SQQ5</accession>
<dbReference type="RefSeq" id="WP_154596898.1">
    <property type="nucleotide sequence ID" value="NZ_CP060587.1"/>
</dbReference>